<comment type="caution">
    <text evidence="1">The sequence shown here is derived from an EMBL/GenBank/DDBJ whole genome shotgun (WGS) entry which is preliminary data.</text>
</comment>
<gene>
    <name evidence="1" type="ORF">RRF57_008574</name>
</gene>
<evidence type="ECO:0000313" key="1">
    <source>
        <dbReference type="EMBL" id="KAK5632860.1"/>
    </source>
</evidence>
<protein>
    <submittedName>
        <fullName evidence="1">Uncharacterized protein</fullName>
    </submittedName>
</protein>
<proteinExistence type="predicted"/>
<organism evidence="1 2">
    <name type="scientific">Xylaria bambusicola</name>
    <dbReference type="NCBI Taxonomy" id="326684"/>
    <lineage>
        <taxon>Eukaryota</taxon>
        <taxon>Fungi</taxon>
        <taxon>Dikarya</taxon>
        <taxon>Ascomycota</taxon>
        <taxon>Pezizomycotina</taxon>
        <taxon>Sordariomycetes</taxon>
        <taxon>Xylariomycetidae</taxon>
        <taxon>Xylariales</taxon>
        <taxon>Xylariaceae</taxon>
        <taxon>Xylaria</taxon>
    </lineage>
</organism>
<dbReference type="Proteomes" id="UP001305414">
    <property type="component" value="Unassembled WGS sequence"/>
</dbReference>
<reference evidence="1 2" key="1">
    <citation type="submission" date="2023-10" db="EMBL/GenBank/DDBJ databases">
        <title>Draft genome sequence of Xylaria bambusicola isolate GMP-LS, the root and basal stem rot pathogen of sugarcane in Indonesia.</title>
        <authorList>
            <person name="Selvaraj P."/>
            <person name="Muralishankar V."/>
            <person name="Muruganantham S."/>
            <person name="Sp S."/>
            <person name="Haryani S."/>
            <person name="Lau K.J.X."/>
            <person name="Naqvi N.I."/>
        </authorList>
    </citation>
    <scope>NUCLEOTIDE SEQUENCE [LARGE SCALE GENOMIC DNA]</scope>
    <source>
        <strain evidence="1">GMP-LS</strain>
    </source>
</reference>
<name>A0AAN7UI33_9PEZI</name>
<keyword evidence="2" id="KW-1185">Reference proteome</keyword>
<evidence type="ECO:0000313" key="2">
    <source>
        <dbReference type="Proteomes" id="UP001305414"/>
    </source>
</evidence>
<dbReference type="AlphaFoldDB" id="A0AAN7UI33"/>
<dbReference type="EMBL" id="JAWHQM010000027">
    <property type="protein sequence ID" value="KAK5632860.1"/>
    <property type="molecule type" value="Genomic_DNA"/>
</dbReference>
<sequence length="75" mass="8280">MPGAKPSSPELFREILEKSRIKYRALTSALQCEADIDPAFTAKVEREVGRVREAMNDLLTAEGVQAGGSDEREMI</sequence>
<accession>A0AAN7UI33</accession>